<dbReference type="GO" id="GO:0062213">
    <property type="term" value="F:peroxynitrite isomerase activity"/>
    <property type="evidence" value="ECO:0007669"/>
    <property type="project" value="UniProtKB-UniRule"/>
</dbReference>
<name>A0AAU6S9Q3_9MICO</name>
<keyword evidence="1" id="KW-0479">Metal-binding</keyword>
<gene>
    <name evidence="3" type="ORF">MRBLWS13_001284</name>
</gene>
<comment type="function">
    <text evidence="1">Heme-binding protein able to scavenge peroxynitrite and to protect free L-tyrosine against peroxynitrite-mediated nitration, by acting as a peroxynitrite isomerase that converts peroxynitrite to nitrate. Therefore, this protein likely plays a role in peroxynitrite sensing and in the detoxification of reactive nitrogen and oxygen species (RNS and ROS, respectively). Is able to bind nitric oxide (NO) in vitro, but may act as a sensor of peroxynitrite levels in vivo.</text>
</comment>
<keyword evidence="1" id="KW-0413">Isomerase</keyword>
<comment type="catalytic activity">
    <reaction evidence="1">
        <text>peroxynitrite = nitrate</text>
        <dbReference type="Rhea" id="RHEA:63116"/>
        <dbReference type="ChEBI" id="CHEBI:17632"/>
        <dbReference type="ChEBI" id="CHEBI:25941"/>
    </reaction>
</comment>
<reference evidence="3" key="1">
    <citation type="submission" date="2024-04" db="EMBL/GenBank/DDBJ databases">
        <authorList>
            <person name="Roder T."/>
            <person name="Oberhansli S."/>
            <person name="Kreuzer M."/>
        </authorList>
    </citation>
    <scope>NUCLEOTIDE SEQUENCE</scope>
    <source>
        <strain evidence="3">LWS13-1.2</strain>
    </source>
</reference>
<evidence type="ECO:0000313" key="3">
    <source>
        <dbReference type="EMBL" id="WZO33654.1"/>
    </source>
</evidence>
<dbReference type="RefSeq" id="WP_349428187.1">
    <property type="nucleotide sequence ID" value="NZ_CP151632.1"/>
</dbReference>
<dbReference type="SUPFAM" id="SSF50814">
    <property type="entry name" value="Lipocalins"/>
    <property type="match status" value="1"/>
</dbReference>
<dbReference type="PANTHER" id="PTHR15854">
    <property type="entry name" value="THAP4 PROTEIN"/>
    <property type="match status" value="1"/>
</dbReference>
<dbReference type="EC" id="5.99.-.-" evidence="1"/>
<dbReference type="InterPro" id="IPR012674">
    <property type="entry name" value="Calycin"/>
</dbReference>
<dbReference type="GO" id="GO:0046872">
    <property type="term" value="F:metal ion binding"/>
    <property type="evidence" value="ECO:0007669"/>
    <property type="project" value="UniProtKB-KW"/>
</dbReference>
<comment type="caution">
    <text evidence="1">Lacks conserved residue(s) required for the propagation of feature annotation.</text>
</comment>
<accession>A0AAU6S9Q3</accession>
<dbReference type="Pfam" id="PF08768">
    <property type="entry name" value="THAP4_heme-bd"/>
    <property type="match status" value="1"/>
</dbReference>
<comment type="domain">
    <text evidence="1">Forms a 10-stranded antiparallel beta-barrel structure able to accommodate a hydrophobic ligand in its interior. In fact, this fold hosts the heme group, which is located in a wide surface cleft.</text>
</comment>
<evidence type="ECO:0000259" key="2">
    <source>
        <dbReference type="Pfam" id="PF08768"/>
    </source>
</evidence>
<dbReference type="AlphaFoldDB" id="A0AAU6S9Q3"/>
<dbReference type="EMBL" id="CP151632">
    <property type="protein sequence ID" value="WZO33654.1"/>
    <property type="molecule type" value="Genomic_DNA"/>
</dbReference>
<dbReference type="GO" id="GO:0020037">
    <property type="term" value="F:heme binding"/>
    <property type="evidence" value="ECO:0007669"/>
    <property type="project" value="UniProtKB-UniRule"/>
</dbReference>
<feature type="binding site" description="axial binding residue" evidence="1">
    <location>
        <position position="191"/>
    </location>
    <ligand>
        <name>heme b</name>
        <dbReference type="ChEBI" id="CHEBI:60344"/>
    </ligand>
    <ligandPart>
        <name>Fe</name>
        <dbReference type="ChEBI" id="CHEBI:18248"/>
    </ligandPart>
</feature>
<sequence length="200" mass="21444">MLEIPTDLPAELVPLSWLIGVWEGTGVIDYGDHAYTGEFTHRVSFSHDGGDYLNYSAEAWLHDADDPEARTRLVAELGYWRLTLSATDADAGPGLLPAVSAPVTRTADDIEGLRNSDGGFDLEVALVHADGVSELYLGQIKGPRIDIATDAVVRPASAKAYAAATRMYGLVDGHLLWAWDIAALGFELGAHASARLAKLE</sequence>
<dbReference type="PANTHER" id="PTHR15854:SF4">
    <property type="entry name" value="PEROXYNITRITE ISOMERASE THAP4"/>
    <property type="match status" value="1"/>
</dbReference>
<comment type="pathway">
    <text evidence="1">Nitrogen metabolism.</text>
</comment>
<keyword evidence="1" id="KW-0349">Heme</keyword>
<feature type="binding site" evidence="1">
    <location>
        <position position="159"/>
    </location>
    <ligand>
        <name>heme b</name>
        <dbReference type="ChEBI" id="CHEBI:60344"/>
    </ligand>
</feature>
<proteinExistence type="inferred from homology"/>
<feature type="domain" description="THAP4-like heme-binding" evidence="2">
    <location>
        <begin position="11"/>
        <end position="198"/>
    </location>
</feature>
<dbReference type="Gene3D" id="2.40.128.20">
    <property type="match status" value="1"/>
</dbReference>
<comment type="cofactor">
    <cofactor evidence="1">
        <name>heme b</name>
        <dbReference type="ChEBI" id="CHEBI:60344"/>
    </cofactor>
    <text evidence="1">Binds 1 heme b group per subunit, that coordinates a highly solvent-exposed Fe(III) atom.</text>
</comment>
<protein>
    <recommendedName>
        <fullName evidence="1">Peroxynitrite isomerase</fullName>
        <ecNumber evidence="1">5.99.-.-</ecNumber>
    </recommendedName>
    <alternativeName>
        <fullName evidence="1">Ferric nitrobindin</fullName>
        <shortName evidence="1">Nb(III)</shortName>
    </alternativeName>
</protein>
<dbReference type="InterPro" id="IPR022939">
    <property type="entry name" value="Nb(III)_bact/plant"/>
</dbReference>
<keyword evidence="1" id="KW-0408">Iron</keyword>
<dbReference type="InterPro" id="IPR014878">
    <property type="entry name" value="THAP4-like_heme-bd"/>
</dbReference>
<evidence type="ECO:0000256" key="1">
    <source>
        <dbReference type="HAMAP-Rule" id="MF_01297"/>
    </source>
</evidence>
<feature type="short sequence motif" description="GXWXGXG" evidence="1">
    <location>
        <begin position="20"/>
        <end position="26"/>
    </location>
</feature>
<dbReference type="CDD" id="cd07828">
    <property type="entry name" value="lipocalin_heme-bd-THAP4-like"/>
    <property type="match status" value="1"/>
</dbReference>
<organism evidence="3">
    <name type="scientific">Microbacterium sp. LWS13-1.2</name>
    <dbReference type="NCBI Taxonomy" id="3135264"/>
    <lineage>
        <taxon>Bacteria</taxon>
        <taxon>Bacillati</taxon>
        <taxon>Actinomycetota</taxon>
        <taxon>Actinomycetes</taxon>
        <taxon>Micrococcales</taxon>
        <taxon>Microbacteriaceae</taxon>
        <taxon>Microbacterium</taxon>
    </lineage>
</organism>
<comment type="similarity">
    <text evidence="1">Belongs to the nitrobindin family.</text>
</comment>
<dbReference type="InterPro" id="IPR045165">
    <property type="entry name" value="Nitrobindin"/>
</dbReference>
<dbReference type="HAMAP" id="MF_01297">
    <property type="entry name" value="nitrobindin"/>
    <property type="match status" value="1"/>
</dbReference>